<dbReference type="AlphaFoldDB" id="A0A3M2LAX3"/>
<gene>
    <name evidence="1" type="ORF">EBO15_40335</name>
</gene>
<dbReference type="EMBL" id="RFFG01000160">
    <property type="protein sequence ID" value="RMI34731.1"/>
    <property type="molecule type" value="Genomic_DNA"/>
</dbReference>
<evidence type="ECO:0000313" key="1">
    <source>
        <dbReference type="EMBL" id="RMI34731.1"/>
    </source>
</evidence>
<comment type="caution">
    <text evidence="1">The sequence shown here is derived from an EMBL/GenBank/DDBJ whole genome shotgun (WGS) entry which is preliminary data.</text>
</comment>
<protein>
    <submittedName>
        <fullName evidence="1">Uncharacterized protein</fullName>
    </submittedName>
</protein>
<accession>A0A3M2LAX3</accession>
<reference evidence="1 2" key="1">
    <citation type="submission" date="2018-10" db="EMBL/GenBank/DDBJ databases">
        <title>Isolation from soil.</title>
        <authorList>
            <person name="Hu J."/>
        </authorList>
    </citation>
    <scope>NUCLEOTIDE SEQUENCE [LARGE SCALE GENOMIC DNA]</scope>
    <source>
        <strain evidence="1 2">NEAU-Ht49</strain>
    </source>
</reference>
<dbReference type="Proteomes" id="UP000282674">
    <property type="component" value="Unassembled WGS sequence"/>
</dbReference>
<name>A0A3M2LAX3_9ACTN</name>
<organism evidence="1 2">
    <name type="scientific">Actinomadura harenae</name>
    <dbReference type="NCBI Taxonomy" id="2483351"/>
    <lineage>
        <taxon>Bacteria</taxon>
        <taxon>Bacillati</taxon>
        <taxon>Actinomycetota</taxon>
        <taxon>Actinomycetes</taxon>
        <taxon>Streptosporangiales</taxon>
        <taxon>Thermomonosporaceae</taxon>
        <taxon>Actinomadura</taxon>
    </lineage>
</organism>
<proteinExistence type="predicted"/>
<sequence>MLPRMSNLPPEMLYRMSPRGRRRSRGGTVLGVVVLLGIGGFITWPHVSGWFRNDPVVAQIIHCQVEGSPTEPPPLENFDVTAVFRNRTGRALTFLVKDRSGHVLTNVDFRAGDPETETIDPHGTVTEGYEILGSFNNTCGDMAVRPKVLKGN</sequence>
<keyword evidence="2" id="KW-1185">Reference proteome</keyword>
<evidence type="ECO:0000313" key="2">
    <source>
        <dbReference type="Proteomes" id="UP000282674"/>
    </source>
</evidence>